<comment type="caution">
    <text evidence="1">The sequence shown here is derived from an EMBL/GenBank/DDBJ whole genome shotgun (WGS) entry which is preliminary data.</text>
</comment>
<sequence length="76" mass="8994">MSEVKYAEDRPKDCRYCYFWSGKKKGCDLGGEENCYYRIRPEEIPHSECDGCPYRQEPKCVSLCMKKILKDWKGKS</sequence>
<reference evidence="1" key="1">
    <citation type="journal article" date="2021" name="PeerJ">
        <title>Extensive microbial diversity within the chicken gut microbiome revealed by metagenomics and culture.</title>
        <authorList>
            <person name="Gilroy R."/>
            <person name="Ravi A."/>
            <person name="Getino M."/>
            <person name="Pursley I."/>
            <person name="Horton D.L."/>
            <person name="Alikhan N.F."/>
            <person name="Baker D."/>
            <person name="Gharbi K."/>
            <person name="Hall N."/>
            <person name="Watson M."/>
            <person name="Adriaenssens E.M."/>
            <person name="Foster-Nyarko E."/>
            <person name="Jarju S."/>
            <person name="Secka A."/>
            <person name="Antonio M."/>
            <person name="Oren A."/>
            <person name="Chaudhuri R.R."/>
            <person name="La Ragione R."/>
            <person name="Hildebrand F."/>
            <person name="Pallen M.J."/>
        </authorList>
    </citation>
    <scope>NUCLEOTIDE SEQUENCE</scope>
    <source>
        <strain evidence="1">CHK179-7159</strain>
    </source>
</reference>
<accession>A0A9D2L001</accession>
<evidence type="ECO:0000313" key="2">
    <source>
        <dbReference type="Proteomes" id="UP000886858"/>
    </source>
</evidence>
<dbReference type="AlphaFoldDB" id="A0A9D2L001"/>
<proteinExistence type="predicted"/>
<evidence type="ECO:0000313" key="1">
    <source>
        <dbReference type="EMBL" id="HJA93133.1"/>
    </source>
</evidence>
<dbReference type="Proteomes" id="UP000886858">
    <property type="component" value="Unassembled WGS sequence"/>
</dbReference>
<name>A0A9D2L001_9FIRM</name>
<organism evidence="1 2">
    <name type="scientific">Candidatus Eisenbergiella merdipullorum</name>
    <dbReference type="NCBI Taxonomy" id="2838553"/>
    <lineage>
        <taxon>Bacteria</taxon>
        <taxon>Bacillati</taxon>
        <taxon>Bacillota</taxon>
        <taxon>Clostridia</taxon>
        <taxon>Lachnospirales</taxon>
        <taxon>Lachnospiraceae</taxon>
        <taxon>Eisenbergiella</taxon>
    </lineage>
</organism>
<reference evidence="1" key="2">
    <citation type="submission" date="2021-04" db="EMBL/GenBank/DDBJ databases">
        <authorList>
            <person name="Gilroy R."/>
        </authorList>
    </citation>
    <scope>NUCLEOTIDE SEQUENCE</scope>
    <source>
        <strain evidence="1">CHK179-7159</strain>
    </source>
</reference>
<gene>
    <name evidence="1" type="ORF">H9717_08500</name>
</gene>
<protein>
    <submittedName>
        <fullName evidence="1">Uncharacterized protein</fullName>
    </submittedName>
</protein>
<dbReference type="EMBL" id="DWYY01000089">
    <property type="protein sequence ID" value="HJA93133.1"/>
    <property type="molecule type" value="Genomic_DNA"/>
</dbReference>